<keyword evidence="6 10" id="KW-0472">Membrane</keyword>
<dbReference type="PANTHER" id="PTHR24045">
    <property type="match status" value="1"/>
</dbReference>
<evidence type="ECO:0000256" key="9">
    <source>
        <dbReference type="ARBA" id="ARBA00046288"/>
    </source>
</evidence>
<dbReference type="Gene3D" id="3.30.300.320">
    <property type="match status" value="1"/>
</dbReference>
<dbReference type="Pfam" id="PF17102">
    <property type="entry name" value="Stealth_CR3"/>
    <property type="match status" value="1"/>
</dbReference>
<dbReference type="OrthoDB" id="263283at2759"/>
<feature type="domain" description="LNR" evidence="11">
    <location>
        <begin position="460"/>
        <end position="501"/>
    </location>
</feature>
<dbReference type="InterPro" id="IPR021520">
    <property type="entry name" value="Stealth_CR2"/>
</dbReference>
<proteinExistence type="inferred from homology"/>
<evidence type="ECO:0000313" key="12">
    <source>
        <dbReference type="EMBL" id="MOY36354.1"/>
    </source>
</evidence>
<dbReference type="InterPro" id="IPR047141">
    <property type="entry name" value="Stealth"/>
</dbReference>
<organism evidence="12">
    <name type="scientific">Ixodes scapularis</name>
    <name type="common">Black-legged tick</name>
    <name type="synonym">Deer tick</name>
    <dbReference type="NCBI Taxonomy" id="6945"/>
    <lineage>
        <taxon>Eukaryota</taxon>
        <taxon>Metazoa</taxon>
        <taxon>Ecdysozoa</taxon>
        <taxon>Arthropoda</taxon>
        <taxon>Chelicerata</taxon>
        <taxon>Arachnida</taxon>
        <taxon>Acari</taxon>
        <taxon>Parasitiformes</taxon>
        <taxon>Ixodida</taxon>
        <taxon>Ixodoidea</taxon>
        <taxon>Ixodidae</taxon>
        <taxon>Ixodinae</taxon>
        <taxon>Ixodes</taxon>
    </lineage>
</organism>
<evidence type="ECO:0000256" key="5">
    <source>
        <dbReference type="ARBA" id="ARBA00022989"/>
    </source>
</evidence>
<dbReference type="AlphaFoldDB" id="A0A4D5RHI2"/>
<dbReference type="Pfam" id="PF11380">
    <property type="entry name" value="Stealth_CR2"/>
    <property type="match status" value="1"/>
</dbReference>
<dbReference type="VEuPathDB" id="VectorBase:ISCP_018160"/>
<comment type="similarity">
    <text evidence="1">Belongs to the stealth family.</text>
</comment>
<dbReference type="EMBL" id="GHJT01002383">
    <property type="protein sequence ID" value="MOY36354.1"/>
    <property type="molecule type" value="Transcribed_RNA"/>
</dbReference>
<evidence type="ECO:0000256" key="4">
    <source>
        <dbReference type="ARBA" id="ARBA00022737"/>
    </source>
</evidence>
<keyword evidence="3 10" id="KW-0812">Transmembrane</keyword>
<dbReference type="VEuPathDB" id="VectorBase:ISCW000548"/>
<dbReference type="Pfam" id="PF17103">
    <property type="entry name" value="Stealth_CR4"/>
    <property type="match status" value="1"/>
</dbReference>
<feature type="transmembrane region" description="Helical" evidence="10">
    <location>
        <begin position="21"/>
        <end position="41"/>
    </location>
</feature>
<dbReference type="InterPro" id="IPR031357">
    <property type="entry name" value="Stealth_CR3"/>
</dbReference>
<dbReference type="InterPro" id="IPR031356">
    <property type="entry name" value="Stealth_CR4"/>
</dbReference>
<dbReference type="Pfam" id="PF00066">
    <property type="entry name" value="Notch"/>
    <property type="match status" value="2"/>
</dbReference>
<evidence type="ECO:0000256" key="3">
    <source>
        <dbReference type="ARBA" id="ARBA00022692"/>
    </source>
</evidence>
<keyword evidence="8" id="KW-0325">Glycoprotein</keyword>
<dbReference type="InterPro" id="IPR035993">
    <property type="entry name" value="Notch-like_dom_sf"/>
</dbReference>
<keyword evidence="7" id="KW-1015">Disulfide bond</keyword>
<dbReference type="SUPFAM" id="SSF47473">
    <property type="entry name" value="EF-hand"/>
    <property type="match status" value="1"/>
</dbReference>
<evidence type="ECO:0000259" key="11">
    <source>
        <dbReference type="SMART" id="SM00004"/>
    </source>
</evidence>
<dbReference type="GO" id="GO:0016772">
    <property type="term" value="F:transferase activity, transferring phosphorus-containing groups"/>
    <property type="evidence" value="ECO:0007669"/>
    <property type="project" value="InterPro"/>
</dbReference>
<dbReference type="SMART" id="SM00004">
    <property type="entry name" value="NL"/>
    <property type="match status" value="2"/>
</dbReference>
<evidence type="ECO:0000256" key="6">
    <source>
        <dbReference type="ARBA" id="ARBA00023136"/>
    </source>
</evidence>
<reference evidence="12" key="1">
    <citation type="submission" date="2019-04" db="EMBL/GenBank/DDBJ databases">
        <title>An insight into the mialome of Ixodes scapularis.</title>
        <authorList>
            <person name="Ribeiro J.M."/>
            <person name="Mather T.N."/>
            <person name="Karim S."/>
        </authorList>
    </citation>
    <scope>NUCLEOTIDE SEQUENCE</scope>
</reference>
<dbReference type="VEuPathDB" id="VectorBase:ISCI000548"/>
<dbReference type="Pfam" id="PF18440">
    <property type="entry name" value="GlcNAc-1_reg"/>
    <property type="match status" value="1"/>
</dbReference>
<dbReference type="CDD" id="cd21600">
    <property type="entry name" value="RRM2_GNPTAB"/>
    <property type="match status" value="1"/>
</dbReference>
<dbReference type="InterPro" id="IPR031358">
    <property type="entry name" value="Stealth_CR1"/>
</dbReference>
<dbReference type="InterPro" id="IPR011992">
    <property type="entry name" value="EF-hand-dom_pair"/>
</dbReference>
<dbReference type="Pfam" id="PF17101">
    <property type="entry name" value="Stealth_CR1"/>
    <property type="match status" value="1"/>
</dbReference>
<dbReference type="InterPro" id="IPR041536">
    <property type="entry name" value="GNPTAB_reg"/>
</dbReference>
<sequence>MRRAILCKLLQRQTYNVLSQRHLFIVSLVGLIIFLVSAFRFCEVALDWSKGKYAEVFSRFSDNIAGQSFQDRLCQHMPIDAVYTWVNGSDLELVRNLSAIRKQLALETNKSSSPACQYKMCVPAPIVVLRHLSNETSLADVQGRGVRKVFKVNHKHKNELHTSTVLLYSSLEEAQCAATNGYVLLADERVPVGATFVTTDSTAPNTAPLEDMLMIVGVPSGVSETDIAQKLSGTSQETIVKIHLYQNESLALLVTSGKAATDALSKANVSLKSRLASISRVFLVLEPLTENEDVIASRFADNDELKYSLRSLQKHAPWVRRVFVVTNGQIPSWLNLDNPRITIVTHEEIFRNLSHLPTYSSPAIETHLHCIPGLSQRFIYLNDDVMFGKEVWPEDFYTHTGGYKVRLAWPVPDCAMGCPTSWVRDGYCDKACNNTQCEWDGGDCIGGGAVTLRPRNIFSFPRPDISRMYCSSSCANSWLADKYCDQACNVLPCAFDAGDCGTGSYYLLHGLTLSRDERNYTLPPGKLSGYFNLSGFMDNGTKITEAFYEENAAVRAVAISMPTSVMTVLLFPHHNATQIQLTLKGVHSEAPFEFQFTLSANTSSTDQDQEVVHKASTAASSVVQSTTPEEMIDFTEYPLSLRYPPQPQLVPDEAISYKYSDLDVDESELPSELVERIKHTETLYSSGLLTLKGFRKKKSQLVEQHLKNTTSSGAVEPKLIFRREEATVATEHAAPEAAHGQRSLLALRDGTLPWEKQGFFGVPKELRPLESWTWRRRRLLDTFGDSLRHVNRLFNSAFGYEARKVPSHMAHMVDVDVVRRLQDMFPEEFDRTSSHKVRSSGDMQFAFSYFYFLMSERRDIEPEEIFDAFDVDSSGTWSDREIRTVITHLFDLPVEHSNVQTVEGVLTECAHNFTPKVIRSTPSYERYLESSLPTITKETVVNCSRMITLLRKVFKTKKVNKFEMIKEEDYAFKMIDNNASRVLAQLDGLRRDLKKFICLNDNIDHSSKDSDLVKAVVHDFYESLFPTPSQFELPPEYRNRFLHVRDLHEWRAQRSLVQAVTYVAFGLLVGLTVMAFCSSASRNGRKVRRPDDTSSVV</sequence>
<comment type="subcellular location">
    <subcellularLocation>
        <location evidence="9">Endomembrane system</location>
        <topology evidence="9">Single-pass type I membrane protein</topology>
    </subcellularLocation>
</comment>
<dbReference type="InterPro" id="IPR000800">
    <property type="entry name" value="Notch_dom"/>
</dbReference>
<accession>A0A4D5RHI2</accession>
<keyword evidence="5 10" id="KW-1133">Transmembrane helix</keyword>
<evidence type="ECO:0000256" key="8">
    <source>
        <dbReference type="ARBA" id="ARBA00023180"/>
    </source>
</evidence>
<name>A0A4D5RHI2_IXOSC</name>
<dbReference type="GO" id="GO:0012505">
    <property type="term" value="C:endomembrane system"/>
    <property type="evidence" value="ECO:0007669"/>
    <property type="project" value="UniProtKB-SubCell"/>
</dbReference>
<dbReference type="SUPFAM" id="SSF90193">
    <property type="entry name" value="Notch domain"/>
    <property type="match status" value="1"/>
</dbReference>
<evidence type="ECO:0000256" key="10">
    <source>
        <dbReference type="SAM" id="Phobius"/>
    </source>
</evidence>
<dbReference type="PANTHER" id="PTHR24045:SF0">
    <property type="entry name" value="N-ACETYLGLUCOSAMINE-1-PHOSPHOTRANSFERASE SUBUNITS ALPHA_BETA"/>
    <property type="match status" value="1"/>
</dbReference>
<evidence type="ECO:0000256" key="7">
    <source>
        <dbReference type="ARBA" id="ARBA00023157"/>
    </source>
</evidence>
<keyword evidence="4" id="KW-0677">Repeat</keyword>
<feature type="domain" description="LNR" evidence="11">
    <location>
        <begin position="407"/>
        <end position="445"/>
    </location>
</feature>
<evidence type="ECO:0000256" key="2">
    <source>
        <dbReference type="ARBA" id="ARBA00022679"/>
    </source>
</evidence>
<evidence type="ECO:0000256" key="1">
    <source>
        <dbReference type="ARBA" id="ARBA00007583"/>
    </source>
</evidence>
<keyword evidence="2 12" id="KW-0808">Transferase</keyword>
<feature type="transmembrane region" description="Helical" evidence="10">
    <location>
        <begin position="1059"/>
        <end position="1080"/>
    </location>
</feature>
<protein>
    <submittedName>
        <fullName evidence="12">Putative n-acetylglucosamine-1-phosphate transferase</fullName>
    </submittedName>
</protein>